<protein>
    <submittedName>
        <fullName evidence="1">Uncharacterized protein</fullName>
    </submittedName>
</protein>
<organism evidence="1 2">
    <name type="scientific">Parathielavia appendiculata</name>
    <dbReference type="NCBI Taxonomy" id="2587402"/>
    <lineage>
        <taxon>Eukaryota</taxon>
        <taxon>Fungi</taxon>
        <taxon>Dikarya</taxon>
        <taxon>Ascomycota</taxon>
        <taxon>Pezizomycotina</taxon>
        <taxon>Sordariomycetes</taxon>
        <taxon>Sordariomycetidae</taxon>
        <taxon>Sordariales</taxon>
        <taxon>Chaetomiaceae</taxon>
        <taxon>Parathielavia</taxon>
    </lineage>
</organism>
<evidence type="ECO:0000313" key="1">
    <source>
        <dbReference type="EMBL" id="KAK4125891.1"/>
    </source>
</evidence>
<dbReference type="AlphaFoldDB" id="A0AAN6U4W7"/>
<reference evidence="1" key="2">
    <citation type="submission" date="2023-05" db="EMBL/GenBank/DDBJ databases">
        <authorList>
            <consortium name="Lawrence Berkeley National Laboratory"/>
            <person name="Steindorff A."/>
            <person name="Hensen N."/>
            <person name="Bonometti L."/>
            <person name="Westerberg I."/>
            <person name="Brannstrom I.O."/>
            <person name="Guillou S."/>
            <person name="Cros-Aarteil S."/>
            <person name="Calhoun S."/>
            <person name="Haridas S."/>
            <person name="Kuo A."/>
            <person name="Mondo S."/>
            <person name="Pangilinan J."/>
            <person name="Riley R."/>
            <person name="Labutti K."/>
            <person name="Andreopoulos B."/>
            <person name="Lipzen A."/>
            <person name="Chen C."/>
            <person name="Yanf M."/>
            <person name="Daum C."/>
            <person name="Ng V."/>
            <person name="Clum A."/>
            <person name="Ohm R."/>
            <person name="Martin F."/>
            <person name="Silar P."/>
            <person name="Natvig D."/>
            <person name="Lalanne C."/>
            <person name="Gautier V."/>
            <person name="Ament-Velasquez S.L."/>
            <person name="Kruys A."/>
            <person name="Hutchinson M.I."/>
            <person name="Powell A.J."/>
            <person name="Barry K."/>
            <person name="Miller A.N."/>
            <person name="Grigoriev I.V."/>
            <person name="Debuchy R."/>
            <person name="Gladieux P."/>
            <person name="Thoren M.H."/>
            <person name="Johannesson H."/>
        </authorList>
    </citation>
    <scope>NUCLEOTIDE SEQUENCE</scope>
    <source>
        <strain evidence="1">CBS 731.68</strain>
    </source>
</reference>
<name>A0AAN6U4W7_9PEZI</name>
<dbReference type="EMBL" id="MU853225">
    <property type="protein sequence ID" value="KAK4125891.1"/>
    <property type="molecule type" value="Genomic_DNA"/>
</dbReference>
<gene>
    <name evidence="1" type="ORF">N657DRAFT_678923</name>
</gene>
<evidence type="ECO:0000313" key="2">
    <source>
        <dbReference type="Proteomes" id="UP001302602"/>
    </source>
</evidence>
<proteinExistence type="predicted"/>
<comment type="caution">
    <text evidence="1">The sequence shown here is derived from an EMBL/GenBank/DDBJ whole genome shotgun (WGS) entry which is preliminary data.</text>
</comment>
<dbReference type="Proteomes" id="UP001302602">
    <property type="component" value="Unassembled WGS sequence"/>
</dbReference>
<keyword evidence="2" id="KW-1185">Reference proteome</keyword>
<dbReference type="RefSeq" id="XP_062649662.1">
    <property type="nucleotide sequence ID" value="XM_062796121.1"/>
</dbReference>
<dbReference type="GeneID" id="87832889"/>
<sequence length="111" mass="12099">MVATPVTTDIVVSDYFNQEPSMRGDPRGSRPLPMYPLLRQVFPLLQRNLRPLGKVFGRQSLEIDVGSAWICFARLTRLETAFLGGNGKAGSTAGTLANLFDSVIFNNGLGL</sequence>
<reference evidence="1" key="1">
    <citation type="journal article" date="2023" name="Mol. Phylogenet. Evol.">
        <title>Genome-scale phylogeny and comparative genomics of the fungal order Sordariales.</title>
        <authorList>
            <person name="Hensen N."/>
            <person name="Bonometti L."/>
            <person name="Westerberg I."/>
            <person name="Brannstrom I.O."/>
            <person name="Guillou S."/>
            <person name="Cros-Aarteil S."/>
            <person name="Calhoun S."/>
            <person name="Haridas S."/>
            <person name="Kuo A."/>
            <person name="Mondo S."/>
            <person name="Pangilinan J."/>
            <person name="Riley R."/>
            <person name="LaButti K."/>
            <person name="Andreopoulos B."/>
            <person name="Lipzen A."/>
            <person name="Chen C."/>
            <person name="Yan M."/>
            <person name="Daum C."/>
            <person name="Ng V."/>
            <person name="Clum A."/>
            <person name="Steindorff A."/>
            <person name="Ohm R.A."/>
            <person name="Martin F."/>
            <person name="Silar P."/>
            <person name="Natvig D.O."/>
            <person name="Lalanne C."/>
            <person name="Gautier V."/>
            <person name="Ament-Velasquez S.L."/>
            <person name="Kruys A."/>
            <person name="Hutchinson M.I."/>
            <person name="Powell A.J."/>
            <person name="Barry K."/>
            <person name="Miller A.N."/>
            <person name="Grigoriev I.V."/>
            <person name="Debuchy R."/>
            <person name="Gladieux P."/>
            <person name="Hiltunen Thoren M."/>
            <person name="Johannesson H."/>
        </authorList>
    </citation>
    <scope>NUCLEOTIDE SEQUENCE</scope>
    <source>
        <strain evidence="1">CBS 731.68</strain>
    </source>
</reference>
<accession>A0AAN6U4W7</accession>